<dbReference type="InterPro" id="IPR010432">
    <property type="entry name" value="RDD"/>
</dbReference>
<keyword evidence="4 7" id="KW-1133">Transmembrane helix</keyword>
<protein>
    <recommendedName>
        <fullName evidence="12">RDD family protein</fullName>
    </recommendedName>
</protein>
<keyword evidence="2" id="KW-1003">Cell membrane</keyword>
<feature type="transmembrane region" description="Helical" evidence="7">
    <location>
        <begin position="480"/>
        <end position="500"/>
    </location>
</feature>
<dbReference type="PATRIC" id="fig|943816.4.peg.697"/>
<feature type="compositionally biased region" description="Low complexity" evidence="6">
    <location>
        <begin position="112"/>
        <end position="130"/>
    </location>
</feature>
<feature type="compositionally biased region" description="Basic and acidic residues" evidence="6">
    <location>
        <begin position="176"/>
        <end position="193"/>
    </location>
</feature>
<evidence type="ECO:0000313" key="11">
    <source>
        <dbReference type="Proteomes" id="UP000175829"/>
    </source>
</evidence>
<gene>
    <name evidence="10" type="ORF">AN217_06650</name>
</gene>
<dbReference type="AlphaFoldDB" id="A0A1E7K0Y0"/>
<evidence type="ECO:0000256" key="1">
    <source>
        <dbReference type="ARBA" id="ARBA00004651"/>
    </source>
</evidence>
<dbReference type="Pfam" id="PF10708">
    <property type="entry name" value="DUF2510"/>
    <property type="match status" value="1"/>
</dbReference>
<feature type="transmembrane region" description="Helical" evidence="7">
    <location>
        <begin position="427"/>
        <end position="449"/>
    </location>
</feature>
<dbReference type="Proteomes" id="UP000175829">
    <property type="component" value="Unassembled WGS sequence"/>
</dbReference>
<evidence type="ECO:0000256" key="2">
    <source>
        <dbReference type="ARBA" id="ARBA00022475"/>
    </source>
</evidence>
<feature type="compositionally biased region" description="Low complexity" evidence="6">
    <location>
        <begin position="335"/>
        <end position="353"/>
    </location>
</feature>
<dbReference type="Pfam" id="PF06271">
    <property type="entry name" value="RDD"/>
    <property type="match status" value="1"/>
</dbReference>
<feature type="compositionally biased region" description="Basic and acidic residues" evidence="6">
    <location>
        <begin position="147"/>
        <end position="165"/>
    </location>
</feature>
<feature type="region of interest" description="Disordered" evidence="6">
    <location>
        <begin position="1"/>
        <end position="408"/>
    </location>
</feature>
<sequence>MGPSGTHGEVPRAGYYPDPSIPGYIRYWNGSSWVPGTSRPEPREGEPMPAPPPVASSPAAAPAPPATGGQEGPAGPPSPRRSTADETGPVFLDEGGDGGGPGPQRPAPGPEPAASGASPGPAPARPQSGPGQSGPPQGGFGPPAADPRGDWGADARAAERTEREPGPAPEAPQPGGREKTVGLRRSEVLRTGDRTPQAGASARPAPDAAGPGGPSAESGAPGAVPVPDPAPNRPVPTAVNPPEQSAPAAASAPPGGAAAIPAQSQPQSPVQSRAPENGRPSPGGYAPDRVESDPSGTGGTPAPVPGRASGPGRPAPAQGAAGAVAERPGQQTALGAGPVALPAQQGPPAGLAPVPGPGQDPAGLPPAQQSGGLPEPAAPSWSQPTGAPAQPQSAGQDAVTPWRPPADDPFARVAQQEARPGALGMRLGARLVDLVLTLGVAAGAAFPFVDRTIDHIDAKVEAVERAGVTQRVWLVDGTTGGYLALVLGVVLVFGLVYEVLPTARWGRTLGKKLFGLSVVNIEGYGKPSFGKAVLRWLVHGVLGLLVVGVVNAAWCLFDRPWRQCWHDKAAGTFVAKGRAGGGELRL</sequence>
<feature type="compositionally biased region" description="Pro residues" evidence="6">
    <location>
        <begin position="48"/>
        <end position="65"/>
    </location>
</feature>
<proteinExistence type="predicted"/>
<evidence type="ECO:0000313" key="10">
    <source>
        <dbReference type="EMBL" id="OEU97597.1"/>
    </source>
</evidence>
<feature type="domain" description="RDD" evidence="8">
    <location>
        <begin position="422"/>
        <end position="571"/>
    </location>
</feature>
<accession>A0A1E7K0Y0</accession>
<evidence type="ECO:0008006" key="12">
    <source>
        <dbReference type="Google" id="ProtNLM"/>
    </source>
</evidence>
<evidence type="ECO:0000256" key="4">
    <source>
        <dbReference type="ARBA" id="ARBA00022989"/>
    </source>
</evidence>
<evidence type="ECO:0000256" key="3">
    <source>
        <dbReference type="ARBA" id="ARBA00022692"/>
    </source>
</evidence>
<feature type="compositionally biased region" description="Low complexity" evidence="6">
    <location>
        <begin position="235"/>
        <end position="275"/>
    </location>
</feature>
<evidence type="ECO:0000259" key="8">
    <source>
        <dbReference type="Pfam" id="PF06271"/>
    </source>
</evidence>
<dbReference type="GO" id="GO:0005886">
    <property type="term" value="C:plasma membrane"/>
    <property type="evidence" value="ECO:0007669"/>
    <property type="project" value="UniProtKB-SubCell"/>
</dbReference>
<evidence type="ECO:0000256" key="7">
    <source>
        <dbReference type="SAM" id="Phobius"/>
    </source>
</evidence>
<feature type="transmembrane region" description="Helical" evidence="7">
    <location>
        <begin position="536"/>
        <end position="557"/>
    </location>
</feature>
<reference evidence="10 11" key="1">
    <citation type="journal article" date="2016" name="Front. Microbiol.">
        <title>Comparative Genomics Analysis of Streptomyces Species Reveals Their Adaptation to the Marine Environment and Their Diversity at the Genomic Level.</title>
        <authorList>
            <person name="Tian X."/>
            <person name="Zhang Z."/>
            <person name="Yang T."/>
            <person name="Chen M."/>
            <person name="Li J."/>
            <person name="Chen F."/>
            <person name="Yang J."/>
            <person name="Li W."/>
            <person name="Zhang B."/>
            <person name="Zhang Z."/>
            <person name="Wu J."/>
            <person name="Zhang C."/>
            <person name="Long L."/>
            <person name="Xiao J."/>
        </authorList>
    </citation>
    <scope>NUCLEOTIDE SEQUENCE [LARGE SCALE GENOMIC DNA]</scope>
    <source>
        <strain evidence="10 11">SCSIO M10379</strain>
    </source>
</reference>
<dbReference type="EMBL" id="LJGV01000022">
    <property type="protein sequence ID" value="OEU97597.1"/>
    <property type="molecule type" value="Genomic_DNA"/>
</dbReference>
<organism evidence="10 11">
    <name type="scientific">Streptomyces qinglanensis</name>
    <dbReference type="NCBI Taxonomy" id="943816"/>
    <lineage>
        <taxon>Bacteria</taxon>
        <taxon>Bacillati</taxon>
        <taxon>Actinomycetota</taxon>
        <taxon>Actinomycetes</taxon>
        <taxon>Kitasatosporales</taxon>
        <taxon>Streptomycetaceae</taxon>
        <taxon>Streptomyces</taxon>
    </lineage>
</organism>
<dbReference type="InterPro" id="IPR018929">
    <property type="entry name" value="DUF2510"/>
</dbReference>
<feature type="compositionally biased region" description="Polar residues" evidence="6">
    <location>
        <begin position="380"/>
        <end position="395"/>
    </location>
</feature>
<evidence type="ECO:0000256" key="6">
    <source>
        <dbReference type="SAM" id="MobiDB-lite"/>
    </source>
</evidence>
<evidence type="ECO:0000259" key="9">
    <source>
        <dbReference type="Pfam" id="PF10708"/>
    </source>
</evidence>
<comment type="subcellular location">
    <subcellularLocation>
        <location evidence="1">Cell membrane</location>
        <topology evidence="1">Multi-pass membrane protein</topology>
    </subcellularLocation>
</comment>
<dbReference type="PANTHER" id="PTHR36115:SF4">
    <property type="entry name" value="MEMBRANE PROTEIN"/>
    <property type="match status" value="1"/>
</dbReference>
<feature type="domain" description="DUF2510" evidence="9">
    <location>
        <begin position="13"/>
        <end position="43"/>
    </location>
</feature>
<dbReference type="InterPro" id="IPR051791">
    <property type="entry name" value="Pra-immunoreactive"/>
</dbReference>
<feature type="compositionally biased region" description="Low complexity" evidence="6">
    <location>
        <begin position="305"/>
        <end position="325"/>
    </location>
</feature>
<name>A0A1E7K0Y0_9ACTN</name>
<dbReference type="PANTHER" id="PTHR36115">
    <property type="entry name" value="PROLINE-RICH ANTIGEN HOMOLOG-RELATED"/>
    <property type="match status" value="1"/>
</dbReference>
<feature type="compositionally biased region" description="Pro residues" evidence="6">
    <location>
        <begin position="224"/>
        <end position="234"/>
    </location>
</feature>
<keyword evidence="3 7" id="KW-0812">Transmembrane</keyword>
<evidence type="ECO:0000256" key="5">
    <source>
        <dbReference type="ARBA" id="ARBA00023136"/>
    </source>
</evidence>
<keyword evidence="5 7" id="KW-0472">Membrane</keyword>
<feature type="compositionally biased region" description="Low complexity" evidence="6">
    <location>
        <begin position="198"/>
        <end position="223"/>
    </location>
</feature>
<comment type="caution">
    <text evidence="10">The sequence shown here is derived from an EMBL/GenBank/DDBJ whole genome shotgun (WGS) entry which is preliminary data.</text>
</comment>